<reference evidence="2 3" key="1">
    <citation type="journal article" date="2017" name="Genome Announc.">
        <title>Draft Genome Sequences of Salinivibrio proteolyticus, Salinivibrio sharmensis, Salinivibrio siamensis, Salinivibrio costicola subsp. alcaliphilus, Salinivibrio costicola subsp. vallismortis, and 29 New Isolates Belonging to the Genus Salinivibrio.</title>
        <authorList>
            <person name="Lopez-Hermoso C."/>
            <person name="de la Haba R.R."/>
            <person name="Sanchez-Porro C."/>
            <person name="Bayliss S.C."/>
            <person name="Feil E.J."/>
            <person name="Ventosa A."/>
        </authorList>
    </citation>
    <scope>NUCLEOTIDE SEQUENCE [LARGE SCALE GENOMIC DNA]</scope>
    <source>
        <strain evidence="2 3">AL184</strain>
    </source>
</reference>
<sequence>MTRTFLVFTLFMSIFAHANTEDSSNAEQLVTGKNETICKSTFSQEMISQQMTFSNQANAQDVRRIAERKIAAARKTFADTGSYCDAAQVLMNFEPKSLSGQDGDAQFKEQ</sequence>
<proteinExistence type="predicted"/>
<evidence type="ECO:0000313" key="2">
    <source>
        <dbReference type="EMBL" id="OOE40587.1"/>
    </source>
</evidence>
<keyword evidence="1" id="KW-0732">Signal</keyword>
<dbReference type="RefSeq" id="WP_077658907.1">
    <property type="nucleotide sequence ID" value="NZ_CP040022.1"/>
</dbReference>
<feature type="signal peptide" evidence="1">
    <location>
        <begin position="1"/>
        <end position="18"/>
    </location>
</feature>
<protein>
    <submittedName>
        <fullName evidence="2">Uncharacterized protein</fullName>
    </submittedName>
</protein>
<accession>A0AB36JXT0</accession>
<evidence type="ECO:0000313" key="3">
    <source>
        <dbReference type="Proteomes" id="UP000189021"/>
    </source>
</evidence>
<dbReference type="EMBL" id="MUEK01000003">
    <property type="protein sequence ID" value="OOE40587.1"/>
    <property type="molecule type" value="Genomic_DNA"/>
</dbReference>
<name>A0AB36JXT0_9GAMM</name>
<dbReference type="AlphaFoldDB" id="A0AB36JXT0"/>
<keyword evidence="3" id="KW-1185">Reference proteome</keyword>
<organism evidence="2 3">
    <name type="scientific">Salinivibrio kushneri</name>
    <dbReference type="NCBI Taxonomy" id="1908198"/>
    <lineage>
        <taxon>Bacteria</taxon>
        <taxon>Pseudomonadati</taxon>
        <taxon>Pseudomonadota</taxon>
        <taxon>Gammaproteobacteria</taxon>
        <taxon>Vibrionales</taxon>
        <taxon>Vibrionaceae</taxon>
        <taxon>Salinivibrio</taxon>
    </lineage>
</organism>
<gene>
    <name evidence="2" type="ORF">BZG00_04065</name>
</gene>
<comment type="caution">
    <text evidence="2">The sequence shown here is derived from an EMBL/GenBank/DDBJ whole genome shotgun (WGS) entry which is preliminary data.</text>
</comment>
<feature type="chain" id="PRO_5044332035" evidence="1">
    <location>
        <begin position="19"/>
        <end position="110"/>
    </location>
</feature>
<dbReference type="Proteomes" id="UP000189021">
    <property type="component" value="Unassembled WGS sequence"/>
</dbReference>
<evidence type="ECO:0000256" key="1">
    <source>
        <dbReference type="SAM" id="SignalP"/>
    </source>
</evidence>